<dbReference type="GO" id="GO:0035613">
    <property type="term" value="F:RNA stem-loop binding"/>
    <property type="evidence" value="ECO:0007669"/>
    <property type="project" value="TreeGrafter"/>
</dbReference>
<dbReference type="InterPro" id="IPR012337">
    <property type="entry name" value="RNaseH-like_sf"/>
</dbReference>
<evidence type="ECO:0000259" key="7">
    <source>
        <dbReference type="PROSITE" id="PS50879"/>
    </source>
</evidence>
<evidence type="ECO:0000256" key="4">
    <source>
        <dbReference type="ARBA" id="ARBA00022759"/>
    </source>
</evidence>
<evidence type="ECO:0000313" key="8">
    <source>
        <dbReference type="EMBL" id="NWW43146.1"/>
    </source>
</evidence>
<protein>
    <submittedName>
        <fullName evidence="8">PO113 protein</fullName>
    </submittedName>
</protein>
<keyword evidence="5" id="KW-0378">Hydrolase</keyword>
<keyword evidence="4" id="KW-0255">Endonuclease</keyword>
<organism evidence="8 9">
    <name type="scientific">Pedionomus torquatus</name>
    <name type="common">Plains-wanderer</name>
    <dbReference type="NCBI Taxonomy" id="227192"/>
    <lineage>
        <taxon>Eukaryota</taxon>
        <taxon>Metazoa</taxon>
        <taxon>Chordata</taxon>
        <taxon>Craniata</taxon>
        <taxon>Vertebrata</taxon>
        <taxon>Euteleostomi</taxon>
        <taxon>Archelosauria</taxon>
        <taxon>Archosauria</taxon>
        <taxon>Dinosauria</taxon>
        <taxon>Saurischia</taxon>
        <taxon>Theropoda</taxon>
        <taxon>Coelurosauria</taxon>
        <taxon>Aves</taxon>
        <taxon>Neognathae</taxon>
        <taxon>Neoaves</taxon>
        <taxon>Charadriiformes</taxon>
        <taxon>Pedionomidae</taxon>
        <taxon>Pedionomus</taxon>
    </lineage>
</organism>
<name>A0A7K6N1J4_PEDTO</name>
<sequence>QNYWVEKSKVCQEPLQNGVTVYTDAGKRRRRAACVWKEGDQCQQHILEGQPQDSLQTLELTAVVWALTNWLNTPLNVVTDSMYVAGVVLRLEDALLRETTNPRLGNLFI</sequence>
<dbReference type="GO" id="GO:0003964">
    <property type="term" value="F:RNA-directed DNA polymerase activity"/>
    <property type="evidence" value="ECO:0007669"/>
    <property type="project" value="UniProtKB-KW"/>
</dbReference>
<reference evidence="8 9" key="1">
    <citation type="submission" date="2019-09" db="EMBL/GenBank/DDBJ databases">
        <title>Bird 10,000 Genomes (B10K) Project - Family phase.</title>
        <authorList>
            <person name="Zhang G."/>
        </authorList>
    </citation>
    <scope>NUCLEOTIDE SEQUENCE [LARGE SCALE GENOMIC DNA]</scope>
    <source>
        <strain evidence="8">B10K-DU-029-80</strain>
        <tissue evidence="8">Muscle</tissue>
    </source>
</reference>
<dbReference type="SUPFAM" id="SSF53098">
    <property type="entry name" value="Ribonuclease H-like"/>
    <property type="match status" value="1"/>
</dbReference>
<comment type="caution">
    <text evidence="8">The sequence shown here is derived from an EMBL/GenBank/DDBJ whole genome shotgun (WGS) entry which is preliminary data.</text>
</comment>
<dbReference type="Gene3D" id="3.30.420.10">
    <property type="entry name" value="Ribonuclease H-like superfamily/Ribonuclease H"/>
    <property type="match status" value="1"/>
</dbReference>
<evidence type="ECO:0000256" key="3">
    <source>
        <dbReference type="ARBA" id="ARBA00022722"/>
    </source>
</evidence>
<keyword evidence="9" id="KW-1185">Reference proteome</keyword>
<keyword evidence="6" id="KW-0695">RNA-directed DNA polymerase</keyword>
<feature type="non-terminal residue" evidence="8">
    <location>
        <position position="1"/>
    </location>
</feature>
<dbReference type="EMBL" id="VZRU01001543">
    <property type="protein sequence ID" value="NWW43146.1"/>
    <property type="molecule type" value="Genomic_DNA"/>
</dbReference>
<dbReference type="PROSITE" id="PS50879">
    <property type="entry name" value="RNASE_H_1"/>
    <property type="match status" value="1"/>
</dbReference>
<dbReference type="PANTHER" id="PTHR41694">
    <property type="entry name" value="ENDOGENOUS RETROVIRUS GROUP K MEMBER POL PROTEIN"/>
    <property type="match status" value="1"/>
</dbReference>
<keyword evidence="2" id="KW-0548">Nucleotidyltransferase</keyword>
<evidence type="ECO:0000256" key="1">
    <source>
        <dbReference type="ARBA" id="ARBA00022679"/>
    </source>
</evidence>
<evidence type="ECO:0000256" key="2">
    <source>
        <dbReference type="ARBA" id="ARBA00022695"/>
    </source>
</evidence>
<gene>
    <name evidence="8" type="primary">Hervk_0</name>
    <name evidence="8" type="ORF">PEDTOR_R14407</name>
</gene>
<dbReference type="InterPro" id="IPR036397">
    <property type="entry name" value="RNaseH_sf"/>
</dbReference>
<dbReference type="GO" id="GO:0004523">
    <property type="term" value="F:RNA-DNA hybrid ribonuclease activity"/>
    <property type="evidence" value="ECO:0007669"/>
    <property type="project" value="InterPro"/>
</dbReference>
<dbReference type="InterPro" id="IPR002156">
    <property type="entry name" value="RNaseH_domain"/>
</dbReference>
<dbReference type="Proteomes" id="UP000565207">
    <property type="component" value="Unassembled WGS sequence"/>
</dbReference>
<evidence type="ECO:0000256" key="6">
    <source>
        <dbReference type="ARBA" id="ARBA00022918"/>
    </source>
</evidence>
<feature type="non-terminal residue" evidence="8">
    <location>
        <position position="109"/>
    </location>
</feature>
<dbReference type="AlphaFoldDB" id="A0A7K6N1J4"/>
<dbReference type="PANTHER" id="PTHR41694:SF3">
    <property type="entry name" value="RNA-DIRECTED DNA POLYMERASE-RELATED"/>
    <property type="match status" value="1"/>
</dbReference>
<feature type="domain" description="RNase H type-1" evidence="7">
    <location>
        <begin position="15"/>
        <end position="109"/>
    </location>
</feature>
<evidence type="ECO:0000313" key="9">
    <source>
        <dbReference type="Proteomes" id="UP000565207"/>
    </source>
</evidence>
<keyword evidence="3" id="KW-0540">Nuclease</keyword>
<accession>A0A7K6N1J4</accession>
<dbReference type="Pfam" id="PF00075">
    <property type="entry name" value="RNase_H"/>
    <property type="match status" value="1"/>
</dbReference>
<keyword evidence="1" id="KW-0808">Transferase</keyword>
<proteinExistence type="predicted"/>
<evidence type="ECO:0000256" key="5">
    <source>
        <dbReference type="ARBA" id="ARBA00022801"/>
    </source>
</evidence>